<dbReference type="Pfam" id="PF13559">
    <property type="entry name" value="DUF4129"/>
    <property type="match status" value="1"/>
</dbReference>
<feature type="domain" description="Protein-glutamine gamma-glutamyltransferase-like C-terminal" evidence="2">
    <location>
        <begin position="224"/>
        <end position="284"/>
    </location>
</feature>
<evidence type="ECO:0000313" key="4">
    <source>
        <dbReference type="Proteomes" id="UP000308196"/>
    </source>
</evidence>
<dbReference type="KEGG" id="stha:NCTC11429_01687"/>
<keyword evidence="1" id="KW-0812">Transmembrane</keyword>
<dbReference type="GeneID" id="78462443"/>
<sequence>MSRVLVIFLFGFVYALTACHPKQRDVGSDGEAVDSSAIVTDTLVAVPDSIAVDTVGTTKIPAVGSQPNKIDIWEPGLFDSIPRYSQRRAFKMDPYPDIIKRYEDDAFVYSENIKSRVGVLQRVVSRISKWLSDLMPDNPLRFEKEFGYLFAFLALIVLAYILYKVLYNKNSYFITHKPEDEELDTVSYVERNLMNSNLDHYIKESIEQKNYALGVRYLQLQNIQKLAQTGHIIWKHSKTNAEFANEITNDGLRTGFLDCTQVFDRVWFGQFGLSETEFNQYRELFYQYQNQIK</sequence>
<feature type="transmembrane region" description="Helical" evidence="1">
    <location>
        <begin position="146"/>
        <end position="167"/>
    </location>
</feature>
<accession>A0A4U9URE2</accession>
<dbReference type="RefSeq" id="WP_028070961.1">
    <property type="nucleotide sequence ID" value="NZ_JBPFQZ010000012.1"/>
</dbReference>
<protein>
    <recommendedName>
        <fullName evidence="2">Protein-glutamine gamma-glutamyltransferase-like C-terminal domain-containing protein</fullName>
    </recommendedName>
</protein>
<keyword evidence="1" id="KW-0472">Membrane</keyword>
<dbReference type="STRING" id="1123265.GCA_000686625_04337"/>
<dbReference type="InterPro" id="IPR025403">
    <property type="entry name" value="TgpA-like_C"/>
</dbReference>
<evidence type="ECO:0000256" key="1">
    <source>
        <dbReference type="SAM" id="Phobius"/>
    </source>
</evidence>
<gene>
    <name evidence="3" type="ORF">NCTC11429_01687</name>
</gene>
<reference evidence="3 4" key="1">
    <citation type="submission" date="2019-05" db="EMBL/GenBank/DDBJ databases">
        <authorList>
            <consortium name="Pathogen Informatics"/>
        </authorList>
    </citation>
    <scope>NUCLEOTIDE SEQUENCE [LARGE SCALE GENOMIC DNA]</scope>
    <source>
        <strain evidence="3 4">NCTC11429</strain>
    </source>
</reference>
<evidence type="ECO:0000259" key="2">
    <source>
        <dbReference type="Pfam" id="PF13559"/>
    </source>
</evidence>
<dbReference type="EMBL" id="LR590484">
    <property type="protein sequence ID" value="VTR36395.1"/>
    <property type="molecule type" value="Genomic_DNA"/>
</dbReference>
<organism evidence="3 4">
    <name type="scientific">Sphingobacterium thalpophilum</name>
    <dbReference type="NCBI Taxonomy" id="259"/>
    <lineage>
        <taxon>Bacteria</taxon>
        <taxon>Pseudomonadati</taxon>
        <taxon>Bacteroidota</taxon>
        <taxon>Sphingobacteriia</taxon>
        <taxon>Sphingobacteriales</taxon>
        <taxon>Sphingobacteriaceae</taxon>
        <taxon>Sphingobacterium</taxon>
    </lineage>
</organism>
<dbReference type="PROSITE" id="PS51257">
    <property type="entry name" value="PROKAR_LIPOPROTEIN"/>
    <property type="match status" value="1"/>
</dbReference>
<keyword evidence="1" id="KW-1133">Transmembrane helix</keyword>
<proteinExistence type="predicted"/>
<name>A0A4U9URE2_9SPHI</name>
<dbReference type="Proteomes" id="UP000308196">
    <property type="component" value="Chromosome"/>
</dbReference>
<dbReference type="AlphaFoldDB" id="A0A4U9URE2"/>
<evidence type="ECO:0000313" key="3">
    <source>
        <dbReference type="EMBL" id="VTR36395.1"/>
    </source>
</evidence>